<organism evidence="17 18">
    <name type="scientific">Roseococcus suduntuyensis</name>
    <dbReference type="NCBI Taxonomy" id="455361"/>
    <lineage>
        <taxon>Bacteria</taxon>
        <taxon>Pseudomonadati</taxon>
        <taxon>Pseudomonadota</taxon>
        <taxon>Alphaproteobacteria</taxon>
        <taxon>Acetobacterales</taxon>
        <taxon>Roseomonadaceae</taxon>
        <taxon>Roseococcus</taxon>
    </lineage>
</organism>
<keyword evidence="15" id="KW-0675">Receptor</keyword>
<evidence type="ECO:0000256" key="14">
    <source>
        <dbReference type="ARBA" id="ARBA00023026"/>
    </source>
</evidence>
<keyword evidence="3" id="KW-0600">Photoreceptor protein</keyword>
<feature type="domain" description="PAC" evidence="16">
    <location>
        <begin position="403"/>
        <end position="455"/>
    </location>
</feature>
<evidence type="ECO:0000256" key="11">
    <source>
        <dbReference type="ARBA" id="ARBA00022777"/>
    </source>
</evidence>
<dbReference type="CDD" id="cd12914">
    <property type="entry name" value="PDC1_DGC_like"/>
    <property type="match status" value="1"/>
</dbReference>
<evidence type="ECO:0000259" key="16">
    <source>
        <dbReference type="PROSITE" id="PS50113"/>
    </source>
</evidence>
<keyword evidence="5" id="KW-0716">Sensory transduction</keyword>
<keyword evidence="8" id="KW-0808">Transferase</keyword>
<keyword evidence="13" id="KW-0157">Chromophore</keyword>
<dbReference type="SMART" id="SM00091">
    <property type="entry name" value="PAS"/>
    <property type="match status" value="2"/>
</dbReference>
<dbReference type="GO" id="GO:0009881">
    <property type="term" value="F:photoreceptor activity"/>
    <property type="evidence" value="ECO:0007669"/>
    <property type="project" value="UniProtKB-KW"/>
</dbReference>
<dbReference type="Gene3D" id="3.30.450.20">
    <property type="entry name" value="PAS domain"/>
    <property type="match status" value="3"/>
</dbReference>
<keyword evidence="7" id="KW-0288">FMN</keyword>
<accession>A0A840A9Q1</accession>
<dbReference type="SUPFAM" id="SSF55785">
    <property type="entry name" value="PYP-like sensor domain (PAS domain)"/>
    <property type="match status" value="2"/>
</dbReference>
<dbReference type="Proteomes" id="UP000553193">
    <property type="component" value="Unassembled WGS sequence"/>
</dbReference>
<dbReference type="PROSITE" id="PS50113">
    <property type="entry name" value="PAC"/>
    <property type="match status" value="2"/>
</dbReference>
<keyword evidence="11" id="KW-0418">Kinase</keyword>
<keyword evidence="9" id="KW-0677">Repeat</keyword>
<keyword evidence="4" id="KW-0597">Phosphoprotein</keyword>
<dbReference type="Pfam" id="PF08447">
    <property type="entry name" value="PAS_3"/>
    <property type="match status" value="2"/>
</dbReference>
<dbReference type="InterPro" id="IPR036890">
    <property type="entry name" value="HATPase_C_sf"/>
</dbReference>
<dbReference type="AlphaFoldDB" id="A0A840A9Q1"/>
<feature type="domain" description="PAC" evidence="16">
    <location>
        <begin position="530"/>
        <end position="586"/>
    </location>
</feature>
<evidence type="ECO:0000256" key="13">
    <source>
        <dbReference type="ARBA" id="ARBA00022991"/>
    </source>
</evidence>
<evidence type="ECO:0000256" key="6">
    <source>
        <dbReference type="ARBA" id="ARBA00022630"/>
    </source>
</evidence>
<dbReference type="PANTHER" id="PTHR41523">
    <property type="entry name" value="TWO-COMPONENT SYSTEM SENSOR PROTEIN"/>
    <property type="match status" value="1"/>
</dbReference>
<evidence type="ECO:0000256" key="7">
    <source>
        <dbReference type="ARBA" id="ARBA00022643"/>
    </source>
</evidence>
<dbReference type="GO" id="GO:0005524">
    <property type="term" value="F:ATP binding"/>
    <property type="evidence" value="ECO:0007669"/>
    <property type="project" value="UniProtKB-KW"/>
</dbReference>
<evidence type="ECO:0000256" key="10">
    <source>
        <dbReference type="ARBA" id="ARBA00022741"/>
    </source>
</evidence>
<dbReference type="SMART" id="SM00911">
    <property type="entry name" value="HWE_HK"/>
    <property type="match status" value="1"/>
</dbReference>
<reference evidence="17 18" key="1">
    <citation type="submission" date="2020-08" db="EMBL/GenBank/DDBJ databases">
        <title>Genomic Encyclopedia of Type Strains, Phase IV (KMG-IV): sequencing the most valuable type-strain genomes for metagenomic binning, comparative biology and taxonomic classification.</title>
        <authorList>
            <person name="Goeker M."/>
        </authorList>
    </citation>
    <scope>NUCLEOTIDE SEQUENCE [LARGE SCALE GENOMIC DNA]</scope>
    <source>
        <strain evidence="17 18">DSM 19979</strain>
    </source>
</reference>
<keyword evidence="18" id="KW-1185">Reference proteome</keyword>
<comment type="caution">
    <text evidence="17">The sequence shown here is derived from an EMBL/GenBank/DDBJ whole genome shotgun (WGS) entry which is preliminary data.</text>
</comment>
<keyword evidence="10" id="KW-0547">Nucleotide-binding</keyword>
<keyword evidence="6" id="KW-0285">Flavoprotein</keyword>
<evidence type="ECO:0000313" key="17">
    <source>
        <dbReference type="EMBL" id="MBB3898229.1"/>
    </source>
</evidence>
<comment type="catalytic activity">
    <reaction evidence="1">
        <text>ATP + protein L-histidine = ADP + protein N-phospho-L-histidine.</text>
        <dbReference type="EC" id="2.7.13.3"/>
    </reaction>
</comment>
<dbReference type="InterPro" id="IPR035965">
    <property type="entry name" value="PAS-like_dom_sf"/>
</dbReference>
<dbReference type="Pfam" id="PF07536">
    <property type="entry name" value="HWE_HK"/>
    <property type="match status" value="1"/>
</dbReference>
<dbReference type="EC" id="2.7.13.3" evidence="2"/>
<gene>
    <name evidence="17" type="ORF">GGQ83_001666</name>
</gene>
<dbReference type="InterPro" id="IPR011102">
    <property type="entry name" value="Sig_transdc_His_kinase_HWE"/>
</dbReference>
<dbReference type="RefSeq" id="WP_184383309.1">
    <property type="nucleotide sequence ID" value="NZ_JACIDJ010000002.1"/>
</dbReference>
<dbReference type="SMART" id="SM00086">
    <property type="entry name" value="PAC"/>
    <property type="match status" value="2"/>
</dbReference>
<evidence type="ECO:0000256" key="1">
    <source>
        <dbReference type="ARBA" id="ARBA00000085"/>
    </source>
</evidence>
<dbReference type="Gene3D" id="2.10.70.100">
    <property type="match status" value="1"/>
</dbReference>
<evidence type="ECO:0000256" key="12">
    <source>
        <dbReference type="ARBA" id="ARBA00022840"/>
    </source>
</evidence>
<dbReference type="NCBIfam" id="TIGR00229">
    <property type="entry name" value="sensory_box"/>
    <property type="match status" value="1"/>
</dbReference>
<evidence type="ECO:0000256" key="4">
    <source>
        <dbReference type="ARBA" id="ARBA00022553"/>
    </source>
</evidence>
<dbReference type="EMBL" id="JACIDJ010000002">
    <property type="protein sequence ID" value="MBB3898229.1"/>
    <property type="molecule type" value="Genomic_DNA"/>
</dbReference>
<keyword evidence="12" id="KW-0067">ATP-binding</keyword>
<keyword evidence="14" id="KW-0843">Virulence</keyword>
<evidence type="ECO:0000256" key="9">
    <source>
        <dbReference type="ARBA" id="ARBA00022737"/>
    </source>
</evidence>
<dbReference type="InterPro" id="IPR001610">
    <property type="entry name" value="PAC"/>
</dbReference>
<evidence type="ECO:0000313" key="18">
    <source>
        <dbReference type="Proteomes" id="UP000553193"/>
    </source>
</evidence>
<evidence type="ECO:0000256" key="2">
    <source>
        <dbReference type="ARBA" id="ARBA00012438"/>
    </source>
</evidence>
<evidence type="ECO:0000256" key="3">
    <source>
        <dbReference type="ARBA" id="ARBA00022543"/>
    </source>
</evidence>
<evidence type="ECO:0000256" key="5">
    <source>
        <dbReference type="ARBA" id="ARBA00022606"/>
    </source>
</evidence>
<dbReference type="PANTHER" id="PTHR41523:SF8">
    <property type="entry name" value="ETHYLENE RESPONSE SENSOR PROTEIN"/>
    <property type="match status" value="1"/>
</dbReference>
<dbReference type="CDD" id="cd00130">
    <property type="entry name" value="PAS"/>
    <property type="match status" value="1"/>
</dbReference>
<dbReference type="InterPro" id="IPR000014">
    <property type="entry name" value="PAS"/>
</dbReference>
<sequence>MQLLPLMAVLLPLCMLGGGGWVMWRLTWAEAGEELLRSAEATAEYGARALTGYAVGAGRINERLRGLTDEQVLNAGPGLQGELGRIIRELPHAAFGHVVSREGRALLITGLPMPEAPVSMADRDYFEALRAEDAPQVFVSQQFSGRVQGSLLFTVARRREDTGNDLPSGETFDGLIGVSVDPNTLAEGMRRLQAPTDSLALVRDDGYVLSRSVGQTEPLPQVSRESPFHEIAAGRRHSHVYMSTRTQDGLPALFAAYPIEGFDAHAVALRPRQEIVARWQRAMLGYFVFGLPASAALLWLSLRVRADQLRLRAANAALGRDLERDADRLNRAARLGLVGTFEVDLATGVSLRSPEYMSLQGLAARAAVEGHADWVRRLHPDDRDRAESTLLEAVSETSGITDYAQSYRIVTPAGEVRWIAARGEIQRDADGHPRVLRGAHVDVTPLRETQMALAESDARLRLAQEAVGIGTWEWFPASRTLNWSPKMIELWGFDPAEGQPDLQEAMRRLHPADRMRVRREMAMANRAGWLRSEFRINRPTAEGGVETIWVIVRARLVPPEGGPGARLIGVAYDVTERKEAEAHSEMLAHEVEHRAKNALAVVTGLLRVTTADTHEEYVEVLEARIRALAGTMALLGRHRWKGASVGELLRHELEPFGMGEEDAPVTLDGPEVLVGPHLAQPLSMALHELATNAAKYGALSTADGRLEVRWSLRGQEVVLHWRESGGPPLDGPPERVSFGSQIITHSFEGSLGGTIERQWRPEGLACDIRFSTDREAPVAGLRG</sequence>
<evidence type="ECO:0000256" key="15">
    <source>
        <dbReference type="ARBA" id="ARBA00023170"/>
    </source>
</evidence>
<dbReference type="InterPro" id="IPR013655">
    <property type="entry name" value="PAS_fold_3"/>
</dbReference>
<proteinExistence type="predicted"/>
<name>A0A840A9Q1_9PROT</name>
<dbReference type="GO" id="GO:0004673">
    <property type="term" value="F:protein histidine kinase activity"/>
    <property type="evidence" value="ECO:0007669"/>
    <property type="project" value="UniProtKB-EC"/>
</dbReference>
<evidence type="ECO:0000256" key="8">
    <source>
        <dbReference type="ARBA" id="ARBA00022679"/>
    </source>
</evidence>
<protein>
    <recommendedName>
        <fullName evidence="2">histidine kinase</fullName>
        <ecNumber evidence="2">2.7.13.3</ecNumber>
    </recommendedName>
</protein>
<dbReference type="Gene3D" id="3.30.565.10">
    <property type="entry name" value="Histidine kinase-like ATPase, C-terminal domain"/>
    <property type="match status" value="1"/>
</dbReference>
<dbReference type="InterPro" id="IPR000700">
    <property type="entry name" value="PAS-assoc_C"/>
</dbReference>